<dbReference type="SUPFAM" id="SSF56524">
    <property type="entry name" value="Oxidoreductase molybdopterin-binding domain"/>
    <property type="match status" value="1"/>
</dbReference>
<dbReference type="EMBL" id="QNSE01000002">
    <property type="protein sequence ID" value="RBP85229.1"/>
    <property type="molecule type" value="Genomic_DNA"/>
</dbReference>
<feature type="signal peptide" evidence="1">
    <location>
        <begin position="1"/>
        <end position="27"/>
    </location>
</feature>
<evidence type="ECO:0000313" key="3">
    <source>
        <dbReference type="EMBL" id="RBP85229.1"/>
    </source>
</evidence>
<comment type="caution">
    <text evidence="3">The sequence shown here is derived from an EMBL/GenBank/DDBJ whole genome shotgun (WGS) entry which is preliminary data.</text>
</comment>
<dbReference type="Proteomes" id="UP000252792">
    <property type="component" value="Unassembled WGS sequence"/>
</dbReference>
<dbReference type="OrthoDB" id="9798763at2"/>
<name>A0A366JFN3_9GAMM</name>
<dbReference type="Gene3D" id="3.90.420.10">
    <property type="entry name" value="Oxidoreductase, molybdopterin-binding domain"/>
    <property type="match status" value="1"/>
</dbReference>
<evidence type="ECO:0000313" key="4">
    <source>
        <dbReference type="Proteomes" id="UP000252792"/>
    </source>
</evidence>
<feature type="chain" id="PRO_5016759520" description="Oxidoreductase molybdopterin-binding domain-containing protein" evidence="1">
    <location>
        <begin position="28"/>
        <end position="172"/>
    </location>
</feature>
<evidence type="ECO:0000256" key="1">
    <source>
        <dbReference type="SAM" id="SignalP"/>
    </source>
</evidence>
<gene>
    <name evidence="3" type="ORF">DFP80_102226</name>
</gene>
<protein>
    <recommendedName>
        <fullName evidence="2">Oxidoreductase molybdopterin-binding domain-containing protein</fullName>
    </recommendedName>
</protein>
<dbReference type="InterPro" id="IPR000572">
    <property type="entry name" value="OxRdtase_Mopterin-bd_dom"/>
</dbReference>
<dbReference type="AlphaFoldDB" id="A0A366JFN3"/>
<dbReference type="RefSeq" id="WP_113915342.1">
    <property type="nucleotide sequence ID" value="NZ_QNSE01000002.1"/>
</dbReference>
<feature type="domain" description="Oxidoreductase molybdopterin-binding" evidence="2">
    <location>
        <begin position="68"/>
        <end position="145"/>
    </location>
</feature>
<keyword evidence="1" id="KW-0732">Signal</keyword>
<sequence>MRLCSSHPQLNLLVVLFLGVISISSYAAETAQGNVLLSVSGAINTTGSIPESKFDLTMLNRLPQYTVITHNPWTKGRHTYQGFSAIDLLQRVGSSGTLLQITALNEYMTEIPLSDFTENGAIFATHLDGKPMSVRNLGPIMVIYPFDERKELKSEMFYGRSIWQVDRIKVLP</sequence>
<proteinExistence type="predicted"/>
<organism evidence="3 4">
    <name type="scientific">Marinomonas rhizomae</name>
    <dbReference type="NCBI Taxonomy" id="491948"/>
    <lineage>
        <taxon>Bacteria</taxon>
        <taxon>Pseudomonadati</taxon>
        <taxon>Pseudomonadota</taxon>
        <taxon>Gammaproteobacteria</taxon>
        <taxon>Oceanospirillales</taxon>
        <taxon>Oceanospirillaceae</taxon>
        <taxon>Marinomonas</taxon>
    </lineage>
</organism>
<reference evidence="3 4" key="1">
    <citation type="submission" date="2018-06" db="EMBL/GenBank/DDBJ databases">
        <title>Genomic Encyclopedia of Type Strains, Phase III (KMG-III): the genomes of soil and plant-associated and newly described type strains.</title>
        <authorList>
            <person name="Whitman W."/>
        </authorList>
    </citation>
    <scope>NUCLEOTIDE SEQUENCE [LARGE SCALE GENOMIC DNA]</scope>
    <source>
        <strain evidence="3 4">CECT 7377</strain>
    </source>
</reference>
<dbReference type="InterPro" id="IPR036374">
    <property type="entry name" value="OxRdtase_Mopterin-bd_sf"/>
</dbReference>
<keyword evidence="4" id="KW-1185">Reference proteome</keyword>
<evidence type="ECO:0000259" key="2">
    <source>
        <dbReference type="Pfam" id="PF00174"/>
    </source>
</evidence>
<dbReference type="Pfam" id="PF00174">
    <property type="entry name" value="Oxidored_molyb"/>
    <property type="match status" value="1"/>
</dbReference>
<accession>A0A366JFN3</accession>